<keyword evidence="3" id="KW-1185">Reference proteome</keyword>
<sequence length="182" mass="19771">MANLNPKTREEVSASNQAIFDQLKGALGFVPNLYASYPHAEGALGDYLTLSNRKTSLSNKEKEVVNLVVSQVNNCDYCLAAHTAVSKMNGFSDEQILEIRTGRATFDSKFDALAQLVKNASINRSKADQSVIDAFFAAGYTKENLVDTIILIGDKTISNYLHGFGQFEVDFPAAPVLEAATV</sequence>
<dbReference type="PANTHER" id="PTHR35446:SF3">
    <property type="entry name" value="CMD DOMAIN-CONTAINING PROTEIN"/>
    <property type="match status" value="1"/>
</dbReference>
<organism evidence="2 3">
    <name type="scientific">Reichenbachiella agariperforans</name>
    <dbReference type="NCBI Taxonomy" id="156994"/>
    <lineage>
        <taxon>Bacteria</taxon>
        <taxon>Pseudomonadati</taxon>
        <taxon>Bacteroidota</taxon>
        <taxon>Cytophagia</taxon>
        <taxon>Cytophagales</taxon>
        <taxon>Reichenbachiellaceae</taxon>
        <taxon>Reichenbachiella</taxon>
    </lineage>
</organism>
<reference evidence="3" key="1">
    <citation type="submission" date="2016-11" db="EMBL/GenBank/DDBJ databases">
        <authorList>
            <person name="Varghese N."/>
            <person name="Submissions S."/>
        </authorList>
    </citation>
    <scope>NUCLEOTIDE SEQUENCE [LARGE SCALE GENOMIC DNA]</scope>
    <source>
        <strain evidence="3">DSM 26134</strain>
    </source>
</reference>
<keyword evidence="2" id="KW-0560">Oxidoreductase</keyword>
<gene>
    <name evidence="2" type="ORF">SAMN04488028_1068</name>
</gene>
<dbReference type="EMBL" id="FRAA01000006">
    <property type="protein sequence ID" value="SHK55375.1"/>
    <property type="molecule type" value="Genomic_DNA"/>
</dbReference>
<dbReference type="Gene3D" id="1.20.1290.10">
    <property type="entry name" value="AhpD-like"/>
    <property type="match status" value="1"/>
</dbReference>
<protein>
    <submittedName>
        <fullName evidence="2">Alkylhydroperoxidase AhpD family core domain-containing protein</fullName>
    </submittedName>
</protein>
<dbReference type="AlphaFoldDB" id="A0A1M6TEE8"/>
<dbReference type="Proteomes" id="UP000184474">
    <property type="component" value="Unassembled WGS sequence"/>
</dbReference>
<dbReference type="Pfam" id="PF02627">
    <property type="entry name" value="CMD"/>
    <property type="match status" value="1"/>
</dbReference>
<dbReference type="GO" id="GO:0051920">
    <property type="term" value="F:peroxiredoxin activity"/>
    <property type="evidence" value="ECO:0007669"/>
    <property type="project" value="InterPro"/>
</dbReference>
<evidence type="ECO:0000313" key="3">
    <source>
        <dbReference type="Proteomes" id="UP000184474"/>
    </source>
</evidence>
<dbReference type="PANTHER" id="PTHR35446">
    <property type="entry name" value="SI:CH211-175M2.5"/>
    <property type="match status" value="1"/>
</dbReference>
<dbReference type="InterPro" id="IPR029032">
    <property type="entry name" value="AhpD-like"/>
</dbReference>
<evidence type="ECO:0000259" key="1">
    <source>
        <dbReference type="Pfam" id="PF02627"/>
    </source>
</evidence>
<proteinExistence type="predicted"/>
<feature type="domain" description="Carboxymuconolactone decarboxylase-like" evidence="1">
    <location>
        <begin position="47"/>
        <end position="106"/>
    </location>
</feature>
<dbReference type="InterPro" id="IPR004675">
    <property type="entry name" value="AhpD_core"/>
</dbReference>
<accession>A0A1M6TEE8</accession>
<dbReference type="NCBIfam" id="TIGR00778">
    <property type="entry name" value="ahpD_dom"/>
    <property type="match status" value="1"/>
</dbReference>
<name>A0A1M6TEE8_REIAG</name>
<dbReference type="STRING" id="156994.SAMN04488028_1068"/>
<evidence type="ECO:0000313" key="2">
    <source>
        <dbReference type="EMBL" id="SHK55375.1"/>
    </source>
</evidence>
<dbReference type="SUPFAM" id="SSF69118">
    <property type="entry name" value="AhpD-like"/>
    <property type="match status" value="1"/>
</dbReference>
<keyword evidence="2" id="KW-0575">Peroxidase</keyword>
<dbReference type="RefSeq" id="WP_073123604.1">
    <property type="nucleotide sequence ID" value="NZ_FRAA01000006.1"/>
</dbReference>
<dbReference type="InterPro" id="IPR003779">
    <property type="entry name" value="CMD-like"/>
</dbReference>